<keyword evidence="5" id="KW-0285">Flavoprotein</keyword>
<dbReference type="InParanoid" id="B7PVC0"/>
<evidence type="ECO:0000256" key="18">
    <source>
        <dbReference type="ARBA" id="ARBA00047455"/>
    </source>
</evidence>
<dbReference type="FunFam" id="2.40.30.10:FF:000059">
    <property type="entry name" value="dual oxidase isoform X1"/>
    <property type="match status" value="1"/>
</dbReference>
<dbReference type="GO" id="GO:0042742">
    <property type="term" value="P:defense response to bacterium"/>
    <property type="evidence" value="ECO:0007669"/>
    <property type="project" value="UniProtKB-ARBA"/>
</dbReference>
<dbReference type="EMBL" id="ABJB010355204">
    <property type="status" value="NOT_ANNOTATED_CDS"/>
    <property type="molecule type" value="Genomic_DNA"/>
</dbReference>
<reference evidence="25" key="2">
    <citation type="submission" date="2020-05" db="UniProtKB">
        <authorList>
            <consortium name="EnsemblMetazoa"/>
        </authorList>
    </citation>
    <scope>IDENTIFICATION</scope>
    <source>
        <strain evidence="25">wikel</strain>
    </source>
</reference>
<keyword evidence="11" id="KW-0106">Calcium</keyword>
<keyword evidence="4" id="KW-0575">Peroxidase</keyword>
<dbReference type="VEuPathDB" id="VectorBase:ISCP_038260"/>
<dbReference type="FunCoup" id="B7PVC0">
    <property type="interactions" value="66"/>
</dbReference>
<comment type="catalytic activity">
    <reaction evidence="18">
        <text>NADH + O2 + H(+) = H2O2 + NAD(+)</text>
        <dbReference type="Rhea" id="RHEA:11264"/>
        <dbReference type="ChEBI" id="CHEBI:15378"/>
        <dbReference type="ChEBI" id="CHEBI:15379"/>
        <dbReference type="ChEBI" id="CHEBI:16240"/>
        <dbReference type="ChEBI" id="CHEBI:57540"/>
        <dbReference type="ChEBI" id="CHEBI:57945"/>
        <dbReference type="EC" id="1.6.3.1"/>
    </reaction>
</comment>
<name>B7PVC0_IXOSC</name>
<keyword evidence="20" id="KW-0408">Iron</keyword>
<dbReference type="EMBL" id="DS798980">
    <property type="protein sequence ID" value="EEC10543.1"/>
    <property type="molecule type" value="Genomic_DNA"/>
</dbReference>
<dbReference type="GO" id="GO:0042303">
    <property type="term" value="P:molting cycle"/>
    <property type="evidence" value="ECO:0007669"/>
    <property type="project" value="UniProtKB-ARBA"/>
</dbReference>
<dbReference type="PRINTS" id="PR00457">
    <property type="entry name" value="ANPEROXIDASE"/>
</dbReference>
<dbReference type="InterPro" id="IPR034821">
    <property type="entry name" value="DUOX_peroxidase"/>
</dbReference>
<dbReference type="InterPro" id="IPR017938">
    <property type="entry name" value="Riboflavin_synthase-like_b-brl"/>
</dbReference>
<dbReference type="GO" id="GO:0043020">
    <property type="term" value="C:NADPH oxidase complex"/>
    <property type="evidence" value="ECO:0000318"/>
    <property type="project" value="GO_Central"/>
</dbReference>
<feature type="domain" description="FAD-binding FR-type" evidence="23">
    <location>
        <begin position="1249"/>
        <end position="1354"/>
    </location>
</feature>
<keyword evidence="10" id="KW-0274">FAD</keyword>
<evidence type="ECO:0000256" key="13">
    <source>
        <dbReference type="ARBA" id="ARBA00022989"/>
    </source>
</evidence>
<dbReference type="VEuPathDB" id="VectorBase:ISCI007865"/>
<accession>B7PVC0</accession>
<dbReference type="GO" id="GO:0042554">
    <property type="term" value="P:superoxide anion generation"/>
    <property type="evidence" value="ECO:0000318"/>
    <property type="project" value="GO_Central"/>
</dbReference>
<dbReference type="PANTHER" id="PTHR11972:SF175">
    <property type="entry name" value="NAD(P)H OXIDASE (H2O2-FORMING)"/>
    <property type="match status" value="1"/>
</dbReference>
<dbReference type="PANTHER" id="PTHR11972">
    <property type="entry name" value="NADPH OXIDASE"/>
    <property type="match status" value="1"/>
</dbReference>
<dbReference type="InterPro" id="IPR013121">
    <property type="entry name" value="Fe_red_NAD-bd_6"/>
</dbReference>
<dbReference type="STRING" id="6945.B7PVC0"/>
<dbReference type="GO" id="GO:0042744">
    <property type="term" value="P:hydrogen peroxide catabolic process"/>
    <property type="evidence" value="ECO:0007669"/>
    <property type="project" value="UniProtKB-KW"/>
</dbReference>
<evidence type="ECO:0000259" key="23">
    <source>
        <dbReference type="PROSITE" id="PS51384"/>
    </source>
</evidence>
<dbReference type="GO" id="GO:0005886">
    <property type="term" value="C:plasma membrane"/>
    <property type="evidence" value="ECO:0000318"/>
    <property type="project" value="GO_Central"/>
</dbReference>
<keyword evidence="9" id="KW-0677">Repeat</keyword>
<dbReference type="GO" id="GO:0006952">
    <property type="term" value="P:defense response"/>
    <property type="evidence" value="ECO:0000318"/>
    <property type="project" value="GO_Central"/>
</dbReference>
<dbReference type="Gene3D" id="1.10.238.10">
    <property type="entry name" value="EF-hand"/>
    <property type="match status" value="1"/>
</dbReference>
<dbReference type="GO" id="GO:0016174">
    <property type="term" value="F:NAD(P)H oxidase H2O2-forming activity"/>
    <property type="evidence" value="ECO:0000318"/>
    <property type="project" value="GO_Central"/>
</dbReference>
<keyword evidence="8" id="KW-0732">Signal</keyword>
<evidence type="ECO:0000256" key="17">
    <source>
        <dbReference type="ARBA" id="ARBA00023324"/>
    </source>
</evidence>
<dbReference type="PROSITE" id="PS50292">
    <property type="entry name" value="PEROXIDASE_3"/>
    <property type="match status" value="1"/>
</dbReference>
<dbReference type="EMBL" id="ABJB010504832">
    <property type="status" value="NOT_ANNOTATED_CDS"/>
    <property type="molecule type" value="Genomic_DNA"/>
</dbReference>
<keyword evidence="13 21" id="KW-1133">Transmembrane helix</keyword>
<dbReference type="InterPro" id="IPR011992">
    <property type="entry name" value="EF-hand-dom_pair"/>
</dbReference>
<dbReference type="GO" id="GO:0004601">
    <property type="term" value="F:peroxidase activity"/>
    <property type="evidence" value="ECO:0007669"/>
    <property type="project" value="UniProtKB-KW"/>
</dbReference>
<dbReference type="EnsemblMetazoa" id="ISCW007865-RA">
    <property type="protein sequence ID" value="ISCW007865-PA"/>
    <property type="gene ID" value="ISCW007865"/>
</dbReference>
<dbReference type="Pfam" id="PF08030">
    <property type="entry name" value="NAD_binding_6"/>
    <property type="match status" value="1"/>
</dbReference>
<evidence type="ECO:0000256" key="5">
    <source>
        <dbReference type="ARBA" id="ARBA00022630"/>
    </source>
</evidence>
<dbReference type="EMBL" id="ABJB010142384">
    <property type="status" value="NOT_ANNOTATED_CDS"/>
    <property type="molecule type" value="Genomic_DNA"/>
</dbReference>
<feature type="transmembrane region" description="Helical" evidence="21">
    <location>
        <begin position="1161"/>
        <end position="1187"/>
    </location>
</feature>
<dbReference type="Pfam" id="PF13499">
    <property type="entry name" value="EF-hand_7"/>
    <property type="match status" value="1"/>
</dbReference>
<dbReference type="EMBL" id="ABJB010917438">
    <property type="status" value="NOT_ANNOTATED_CDS"/>
    <property type="molecule type" value="Genomic_DNA"/>
</dbReference>
<evidence type="ECO:0000256" key="21">
    <source>
        <dbReference type="SAM" id="Phobius"/>
    </source>
</evidence>
<dbReference type="PaxDb" id="6945-B7PVC0"/>
<dbReference type="InterPro" id="IPR013112">
    <property type="entry name" value="FAD-bd_8"/>
</dbReference>
<dbReference type="InterPro" id="IPR037120">
    <property type="entry name" value="Haem_peroxidase_sf_animal"/>
</dbReference>
<evidence type="ECO:0000256" key="3">
    <source>
        <dbReference type="ARBA" id="ARBA00012698"/>
    </source>
</evidence>
<dbReference type="InterPro" id="IPR050369">
    <property type="entry name" value="RBOH/FRE"/>
</dbReference>
<dbReference type="InterPro" id="IPR002048">
    <property type="entry name" value="EF_hand_dom"/>
</dbReference>
<dbReference type="GO" id="GO:0042335">
    <property type="term" value="P:cuticle development"/>
    <property type="evidence" value="ECO:0007669"/>
    <property type="project" value="UniProtKB-ARBA"/>
</dbReference>
<dbReference type="VEuPathDB" id="VectorBase:ISCW007865"/>
<evidence type="ECO:0000256" key="7">
    <source>
        <dbReference type="ARBA" id="ARBA00022723"/>
    </source>
</evidence>
<dbReference type="SMART" id="SM00054">
    <property type="entry name" value="EFh"/>
    <property type="match status" value="3"/>
</dbReference>
<keyword evidence="7 20" id="KW-0479">Metal-binding</keyword>
<comment type="catalytic activity">
    <reaction evidence="19">
        <text>NADPH + O2 + H(+) = H2O2 + NADP(+)</text>
        <dbReference type="Rhea" id="RHEA:11260"/>
        <dbReference type="ChEBI" id="CHEBI:15378"/>
        <dbReference type="ChEBI" id="CHEBI:15379"/>
        <dbReference type="ChEBI" id="CHEBI:16240"/>
        <dbReference type="ChEBI" id="CHEBI:57783"/>
        <dbReference type="ChEBI" id="CHEBI:58349"/>
        <dbReference type="EC" id="1.6.3.1"/>
    </reaction>
</comment>
<dbReference type="EMBL" id="ABJB010755394">
    <property type="status" value="NOT_ANNOTATED_CDS"/>
    <property type="molecule type" value="Genomic_DNA"/>
</dbReference>
<dbReference type="SUPFAM" id="SSF48113">
    <property type="entry name" value="Heme-dependent peroxidases"/>
    <property type="match status" value="1"/>
</dbReference>
<dbReference type="InterPro" id="IPR039261">
    <property type="entry name" value="FNR_nucleotide-bd"/>
</dbReference>
<keyword evidence="17" id="KW-0376">Hydrogen peroxide</keyword>
<dbReference type="GO" id="GO:0020037">
    <property type="term" value="F:heme binding"/>
    <property type="evidence" value="ECO:0007669"/>
    <property type="project" value="InterPro"/>
</dbReference>
<evidence type="ECO:0000256" key="10">
    <source>
        <dbReference type="ARBA" id="ARBA00022827"/>
    </source>
</evidence>
<dbReference type="PROSITE" id="PS00018">
    <property type="entry name" value="EF_HAND_1"/>
    <property type="match status" value="1"/>
</dbReference>
<dbReference type="InterPro" id="IPR010255">
    <property type="entry name" value="Haem_peroxidase_sf"/>
</dbReference>
<dbReference type="InterPro" id="IPR019791">
    <property type="entry name" value="Haem_peroxidase_animal"/>
</dbReference>
<evidence type="ECO:0000256" key="4">
    <source>
        <dbReference type="ARBA" id="ARBA00022559"/>
    </source>
</evidence>
<feature type="transmembrane region" description="Helical" evidence="21">
    <location>
        <begin position="1110"/>
        <end position="1131"/>
    </location>
</feature>
<dbReference type="Gene3D" id="2.40.30.10">
    <property type="entry name" value="Translation factors"/>
    <property type="match status" value="1"/>
</dbReference>
<dbReference type="OrthoDB" id="6019201at2759"/>
<dbReference type="GO" id="GO:0016324">
    <property type="term" value="C:apical plasma membrane"/>
    <property type="evidence" value="ECO:0007669"/>
    <property type="project" value="UniProtKB-SubCell"/>
</dbReference>
<keyword evidence="14 24" id="KW-0560">Oxidoreductase</keyword>
<keyword evidence="16" id="KW-0325">Glycoprotein</keyword>
<dbReference type="EMBL" id="ABJB010688131">
    <property type="status" value="NOT_ANNOTATED_CDS"/>
    <property type="molecule type" value="Genomic_DNA"/>
</dbReference>
<evidence type="ECO:0000256" key="14">
    <source>
        <dbReference type="ARBA" id="ARBA00023002"/>
    </source>
</evidence>
<evidence type="ECO:0000256" key="16">
    <source>
        <dbReference type="ARBA" id="ARBA00023180"/>
    </source>
</evidence>
<evidence type="ECO:0000256" key="11">
    <source>
        <dbReference type="ARBA" id="ARBA00022837"/>
    </source>
</evidence>
<dbReference type="Pfam" id="PF08022">
    <property type="entry name" value="FAD_binding_8"/>
    <property type="match status" value="1"/>
</dbReference>
<organism>
    <name type="scientific">Ixodes scapularis</name>
    <name type="common">Black-legged tick</name>
    <name type="synonym">Deer tick</name>
    <dbReference type="NCBI Taxonomy" id="6945"/>
    <lineage>
        <taxon>Eukaryota</taxon>
        <taxon>Metazoa</taxon>
        <taxon>Ecdysozoa</taxon>
        <taxon>Arthropoda</taxon>
        <taxon>Chelicerata</taxon>
        <taxon>Arachnida</taxon>
        <taxon>Acari</taxon>
        <taxon>Parasitiformes</taxon>
        <taxon>Ixodida</taxon>
        <taxon>Ixodoidea</taxon>
        <taxon>Ixodidae</taxon>
        <taxon>Ixodinae</taxon>
        <taxon>Ixodes</taxon>
    </lineage>
</organism>
<evidence type="ECO:0000256" key="1">
    <source>
        <dbReference type="ARBA" id="ARBA00004424"/>
    </source>
</evidence>
<feature type="transmembrane region" description="Helical" evidence="21">
    <location>
        <begin position="1026"/>
        <end position="1050"/>
    </location>
</feature>
<keyword evidence="6 21" id="KW-0812">Transmembrane</keyword>
<evidence type="ECO:0000313" key="26">
    <source>
        <dbReference type="Proteomes" id="UP000001555"/>
    </source>
</evidence>
<dbReference type="Pfam" id="PF03098">
    <property type="entry name" value="An_peroxidase"/>
    <property type="match status" value="1"/>
</dbReference>
<sequence>MGVSPIWFLEEEPYSSQMHIEKQRYDGWYNNLAHQDWGAVESQLVRKAPSSYADGVYMIAEGRPSPRSLSQDLFKGEDGLPSTRNLTVLFVFFGQVISSEVLMASEPGCPIEFHRIPISRCDEMYDSKCTGQRYMPFHRAHYDVKTGQSPNNPREQTNLATSWIDASYVYSTSETWANTMRSFENGTFRTADTDSRLPPKNKERVPLFNSPPARYLGIMNPERMFILGDPRTNQNPGLLAFGILFFRYHNVHALRIKNTHPDWTDEDIFLHARRYVIAAMQNVIVYEYVPTLLGENVTEYTGYKPDVHPGISHEFQAAAFRFPHTSIPPGIYRRDRSCNFLDTKNGFKALRLCSTWWLSEEVLPASGVDEFLLGMASQIAEKEDQILCSDVRDKLFGPMEFTRRDLAALDIMRGRDNGLPDYNTVRRHFGLPAITTWTQINEKLARSNPEIFEKLRKLYHDNLDNVDLFVGGMLESDEGRPGPLFRKIIREQFERLRDADRFWFENVHNGPRARADRYLSFQPAMEAVDIPLGVSSPQQINSSVLEPCMILDGWDYFRGNEVAYIYSCLVLAFIPISEHPPWTLPGQAVNRVPPFLIRRKGPLPQPQQINSSVLEPCMILDGWDYFRGNEVAYIYSCLVLAFIPIICAGLGYGVIKLQNRRRRNIKAKKEINIGKNYDKLYVKEWLHQNHKRFVKVKIGPDESLSTVNRKGEVLRKVDFKSVAALVVEISTDMAKKPMCLVRSPRDHDLVLQFDSVHSRKKFLTKLESFLVNRKKTLESIDTTRDTMLANAETKEKRQKRLEHFFREAYALTFGLKPGEKRKLEDVGNDVIMVMRTSLSKQEFAEALGMKPDSLFVKQMFNCVDKDKDERISFQEFLDTVVLFTRGKSEDKFRIIFDMCDKNGNGMIQKQELTKMLRSLVDIAKTNSLSEYETTDIISGMYASAGLDNTEELNYEDFKKMMKEHRGDFIAIGLDCKGANQNFLDTSSNVARMTSFQINQPAEDPPSWTIQKWNQVTTFLEENRQHVFYLFVFYVVTIVLFIERFIFYSYMAEHMDLRHVMGIGIAITRGSAASLSFCYSLLLLTMCRNLITKIRELPLQQYIPLDSHVQFHKIVALTALFFSLVHTVGHYINFYHVSTQPAEHLRCMTKEMHFDSEFKSTITFWVFQTVTGITGVCLFVVMCIIFIFAHPKIRQKAYSYFWMTHSLYILLYILCLLHGQAKLTGTPRFWMFFVGPAIIFTLDKVVSLQTKYMELDILDTELLPSDVTRVKFTRPPNFKYLSGQWVRLGCTGFRASEYHSLTLTSAPHENYLSVHVKAQGPWTWKLRNYFDPNNLHEGMLPKVRLEGPFGGGNQDWYKFEIAVMVGGGIGVTPYASILNDLVFGTSTNRYSGVACKKVYFMWICPSHRHFEWFIDVLRDVERKDVTNVLEIHIFITQFFHKFDLRTTMLYICENHFQRISNRSMFTGLKAINHFGRPDMTAFLKFVQQHHSYVSKVGVFSCGPSALTKSVSSACETVNNNRKLPYFIHHYENF</sequence>
<dbReference type="PROSITE" id="PS50222">
    <property type="entry name" value="EF_HAND_2"/>
    <property type="match status" value="2"/>
</dbReference>
<dbReference type="EMBL" id="ABJB010735215">
    <property type="status" value="NOT_ANNOTATED_CDS"/>
    <property type="molecule type" value="Genomic_DNA"/>
</dbReference>
<dbReference type="PROSITE" id="PS51384">
    <property type="entry name" value="FAD_FR"/>
    <property type="match status" value="1"/>
</dbReference>
<feature type="transmembrane region" description="Helical" evidence="21">
    <location>
        <begin position="633"/>
        <end position="655"/>
    </location>
</feature>
<dbReference type="Proteomes" id="UP000001555">
    <property type="component" value="Unassembled WGS sequence"/>
</dbReference>
<dbReference type="Pfam" id="PF01794">
    <property type="entry name" value="Ferric_reduct"/>
    <property type="match status" value="1"/>
</dbReference>
<dbReference type="EC" id="1.6.3.1" evidence="3"/>
<feature type="domain" description="EF-hand" evidence="22">
    <location>
        <begin position="887"/>
        <end position="922"/>
    </location>
</feature>
<evidence type="ECO:0000256" key="19">
    <source>
        <dbReference type="ARBA" id="ARBA00048762"/>
    </source>
</evidence>
<keyword evidence="26" id="KW-1185">Reference proteome</keyword>
<comment type="subcellular location">
    <subcellularLocation>
        <location evidence="1">Apical cell membrane</location>
        <topology evidence="1">Multi-pass membrane protein</topology>
    </subcellularLocation>
</comment>
<evidence type="ECO:0000256" key="20">
    <source>
        <dbReference type="PIRSR" id="PIRSR619791-2"/>
    </source>
</evidence>
<evidence type="ECO:0000256" key="2">
    <source>
        <dbReference type="ARBA" id="ARBA00005644"/>
    </source>
</evidence>
<feature type="binding site" description="axial binding residue" evidence="20">
    <location>
        <position position="324"/>
    </location>
    <ligand>
        <name>heme b</name>
        <dbReference type="ChEBI" id="CHEBI:60344"/>
    </ligand>
    <ligandPart>
        <name>Fe</name>
        <dbReference type="ChEBI" id="CHEBI:18248"/>
    </ligandPart>
</feature>
<feature type="transmembrane region" description="Helical" evidence="21">
    <location>
        <begin position="1199"/>
        <end position="1220"/>
    </location>
</feature>
<protein>
    <recommendedName>
        <fullName evidence="3">NAD(P)H oxidase (H2O2-forming)</fullName>
        <ecNumber evidence="3">1.6.3.1</ecNumber>
    </recommendedName>
</protein>
<dbReference type="Gene3D" id="1.10.640.10">
    <property type="entry name" value="Haem peroxidase domain superfamily, animal type"/>
    <property type="match status" value="1"/>
</dbReference>
<dbReference type="SMR" id="B7PVC0"/>
<evidence type="ECO:0000313" key="24">
    <source>
        <dbReference type="EMBL" id="EEC10543.1"/>
    </source>
</evidence>
<evidence type="ECO:0000259" key="22">
    <source>
        <dbReference type="PROSITE" id="PS50222"/>
    </source>
</evidence>
<dbReference type="SUPFAM" id="SSF52343">
    <property type="entry name" value="Ferredoxin reductase-like, C-terminal NADP-linked domain"/>
    <property type="match status" value="1"/>
</dbReference>
<dbReference type="EMBL" id="ABJB010051699">
    <property type="status" value="NOT_ANNOTATED_CDS"/>
    <property type="molecule type" value="Genomic_DNA"/>
</dbReference>
<evidence type="ECO:0000256" key="8">
    <source>
        <dbReference type="ARBA" id="ARBA00022729"/>
    </source>
</evidence>
<dbReference type="SUPFAM" id="SSF63380">
    <property type="entry name" value="Riboflavin synthase domain-like"/>
    <property type="match status" value="1"/>
</dbReference>
<dbReference type="GO" id="GO:0009886">
    <property type="term" value="P:post-embryonic animal morphogenesis"/>
    <property type="evidence" value="ECO:0007669"/>
    <property type="project" value="UniProtKB-ARBA"/>
</dbReference>
<dbReference type="HOGENOM" id="CLU_004482_1_0_1"/>
<dbReference type="InterPro" id="IPR013130">
    <property type="entry name" value="Fe3_Rdtase_TM_dom"/>
</dbReference>
<keyword evidence="12" id="KW-0521">NADP</keyword>
<dbReference type="InterPro" id="IPR018247">
    <property type="entry name" value="EF_Hand_1_Ca_BS"/>
</dbReference>
<dbReference type="GO" id="GO:0016175">
    <property type="term" value="F:superoxide-generating NAD(P)H oxidase activity"/>
    <property type="evidence" value="ECO:0000318"/>
    <property type="project" value="GO_Central"/>
</dbReference>
<dbReference type="InterPro" id="IPR017927">
    <property type="entry name" value="FAD-bd_FR_type"/>
</dbReference>
<dbReference type="FunFam" id="3.40.50.80:FF:000020">
    <property type="entry name" value="Dual oxidase 1"/>
    <property type="match status" value="1"/>
</dbReference>
<dbReference type="EMBL" id="ABJB010058379">
    <property type="status" value="NOT_ANNOTATED_CDS"/>
    <property type="molecule type" value="Genomic_DNA"/>
</dbReference>
<dbReference type="SFLD" id="SFLDG01169">
    <property type="entry name" value="NADPH_oxidase_subgroup_(NOX)"/>
    <property type="match status" value="1"/>
</dbReference>
<keyword evidence="20" id="KW-0349">Heme</keyword>
<dbReference type="CDD" id="cd09820">
    <property type="entry name" value="dual_peroxidase_like"/>
    <property type="match status" value="1"/>
</dbReference>
<dbReference type="FunFam" id="1.10.640.10:FF:000008">
    <property type="entry name" value="Dual oxidase 1"/>
    <property type="match status" value="1"/>
</dbReference>
<evidence type="ECO:0000256" key="15">
    <source>
        <dbReference type="ARBA" id="ARBA00023136"/>
    </source>
</evidence>
<evidence type="ECO:0000313" key="25">
    <source>
        <dbReference type="EnsemblMetazoa" id="ISCW007865-PA"/>
    </source>
</evidence>
<feature type="transmembrane region" description="Helical" evidence="21">
    <location>
        <begin position="1070"/>
        <end position="1090"/>
    </location>
</feature>
<feature type="domain" description="EF-hand" evidence="22">
    <location>
        <begin position="851"/>
        <end position="886"/>
    </location>
</feature>
<keyword evidence="15 21" id="KW-0472">Membrane</keyword>
<evidence type="ECO:0000256" key="6">
    <source>
        <dbReference type="ARBA" id="ARBA00022692"/>
    </source>
</evidence>
<evidence type="ECO:0000256" key="9">
    <source>
        <dbReference type="ARBA" id="ARBA00022737"/>
    </source>
</evidence>
<dbReference type="CDD" id="cd06186">
    <property type="entry name" value="NOX_Duox_like_FAD_NADP"/>
    <property type="match status" value="1"/>
</dbReference>
<gene>
    <name evidence="24" type="ORF">IscW_ISCW007865</name>
</gene>
<dbReference type="GO" id="GO:0006979">
    <property type="term" value="P:response to oxidative stress"/>
    <property type="evidence" value="ECO:0007669"/>
    <property type="project" value="InterPro"/>
</dbReference>
<reference evidence="24 26" key="1">
    <citation type="submission" date="2008-03" db="EMBL/GenBank/DDBJ databases">
        <title>Annotation of Ixodes scapularis.</title>
        <authorList>
            <consortium name="Ixodes scapularis Genome Project Consortium"/>
            <person name="Caler E."/>
            <person name="Hannick L.I."/>
            <person name="Bidwell S."/>
            <person name="Joardar V."/>
            <person name="Thiagarajan M."/>
            <person name="Amedeo P."/>
            <person name="Galinsky K.J."/>
            <person name="Schobel S."/>
            <person name="Inman J."/>
            <person name="Hostetler J."/>
            <person name="Miller J."/>
            <person name="Hammond M."/>
            <person name="Megy K."/>
            <person name="Lawson D."/>
            <person name="Kodira C."/>
            <person name="Sutton G."/>
            <person name="Meyer J."/>
            <person name="Hill C.A."/>
            <person name="Birren B."/>
            <person name="Nene V."/>
            <person name="Collins F."/>
            <person name="Alarcon-Chaidez F."/>
            <person name="Wikel S."/>
            <person name="Strausberg R."/>
        </authorList>
    </citation>
    <scope>NUCLEOTIDE SEQUENCE [LARGE SCALE GENOMIC DNA]</scope>
    <source>
        <strain evidence="26">Wikel</strain>
        <strain evidence="24">Wikel colony</strain>
    </source>
</reference>
<proteinExistence type="inferred from homology"/>
<dbReference type="Gene3D" id="3.40.50.80">
    <property type="entry name" value="Nucleotide-binding domain of ferredoxin-NADP reductase (FNR) module"/>
    <property type="match status" value="1"/>
</dbReference>
<comment type="similarity">
    <text evidence="2">In the N-terminal section; belongs to the peroxidase family.</text>
</comment>
<dbReference type="CDD" id="cd00051">
    <property type="entry name" value="EFh"/>
    <property type="match status" value="2"/>
</dbReference>
<dbReference type="GO" id="GO:0005509">
    <property type="term" value="F:calcium ion binding"/>
    <property type="evidence" value="ECO:0007669"/>
    <property type="project" value="InterPro"/>
</dbReference>
<dbReference type="SUPFAM" id="SSF47473">
    <property type="entry name" value="EF-hand"/>
    <property type="match status" value="1"/>
</dbReference>
<evidence type="ECO:0000256" key="12">
    <source>
        <dbReference type="ARBA" id="ARBA00022857"/>
    </source>
</evidence>
<dbReference type="EMBL" id="ABJB010051590">
    <property type="status" value="NOT_ANNOTATED_CDS"/>
    <property type="molecule type" value="Genomic_DNA"/>
</dbReference>